<organism evidence="8 9">
    <name type="scientific">Candidatus Wolfebacteria bacterium CG03_land_8_20_14_0_80_36_15</name>
    <dbReference type="NCBI Taxonomy" id="1975067"/>
    <lineage>
        <taxon>Bacteria</taxon>
        <taxon>Candidatus Wolfeibacteriota</taxon>
    </lineage>
</organism>
<dbReference type="GO" id="GO:0000271">
    <property type="term" value="P:polysaccharide biosynthetic process"/>
    <property type="evidence" value="ECO:0007669"/>
    <property type="project" value="InterPro"/>
</dbReference>
<accession>A0A2M7B7X5</accession>
<keyword evidence="4 6" id="KW-1133">Transmembrane helix</keyword>
<dbReference type="AlphaFoldDB" id="A0A2M7B7X5"/>
<feature type="transmembrane region" description="Helical" evidence="6">
    <location>
        <begin position="12"/>
        <end position="34"/>
    </location>
</feature>
<comment type="subcellular location">
    <subcellularLocation>
        <location evidence="1">Membrane</location>
        <topology evidence="1">Multi-pass membrane protein</topology>
    </subcellularLocation>
</comment>
<feature type="domain" description="GtrA/DPMS transmembrane" evidence="7">
    <location>
        <begin position="11"/>
        <end position="154"/>
    </location>
</feature>
<dbReference type="EMBL" id="PEVH01000035">
    <property type="protein sequence ID" value="PIU99179.1"/>
    <property type="molecule type" value="Genomic_DNA"/>
</dbReference>
<feature type="transmembrane region" description="Helical" evidence="6">
    <location>
        <begin position="135"/>
        <end position="154"/>
    </location>
</feature>
<dbReference type="InterPro" id="IPR007267">
    <property type="entry name" value="GtrA_DPMS_TM"/>
</dbReference>
<evidence type="ECO:0000256" key="1">
    <source>
        <dbReference type="ARBA" id="ARBA00004141"/>
    </source>
</evidence>
<evidence type="ECO:0000256" key="5">
    <source>
        <dbReference type="ARBA" id="ARBA00023136"/>
    </source>
</evidence>
<reference evidence="9" key="1">
    <citation type="submission" date="2017-09" db="EMBL/GenBank/DDBJ databases">
        <title>Depth-based differentiation of microbial function through sediment-hosted aquifers and enrichment of novel symbionts in the deep terrestrial subsurface.</title>
        <authorList>
            <person name="Probst A.J."/>
            <person name="Ladd B."/>
            <person name="Jarett J.K."/>
            <person name="Geller-Mcgrath D.E."/>
            <person name="Sieber C.M.K."/>
            <person name="Emerson J.B."/>
            <person name="Anantharaman K."/>
            <person name="Thomas B.C."/>
            <person name="Malmstrom R."/>
            <person name="Stieglmeier M."/>
            <person name="Klingl A."/>
            <person name="Woyke T."/>
            <person name="Ryan C.M."/>
            <person name="Banfield J.F."/>
        </authorList>
    </citation>
    <scope>NUCLEOTIDE SEQUENCE [LARGE SCALE GENOMIC DNA]</scope>
</reference>
<feature type="transmembrane region" description="Helical" evidence="6">
    <location>
        <begin position="46"/>
        <end position="64"/>
    </location>
</feature>
<keyword evidence="5 6" id="KW-0472">Membrane</keyword>
<dbReference type="Pfam" id="PF04138">
    <property type="entry name" value="GtrA_DPMS_TM"/>
    <property type="match status" value="1"/>
</dbReference>
<protein>
    <recommendedName>
        <fullName evidence="7">GtrA/DPMS transmembrane domain-containing protein</fullName>
    </recommendedName>
</protein>
<sequence>MIRETTKQAEKFIGVGISNTIVDFVILNILVFLGLRATLTIGQGQFLIANIISVSCAMVNSFIWNRRWTFGSKEKAVLPQVIKFLLITLIASYLIQQIVLSQLYYRFDLLDKFAEILAGIIPKTQDFFKLNISKAFAVLGAGIWNFLGYKFFVFRKRVSSA</sequence>
<comment type="similarity">
    <text evidence="2">Belongs to the GtrA family.</text>
</comment>
<dbReference type="GO" id="GO:0005886">
    <property type="term" value="C:plasma membrane"/>
    <property type="evidence" value="ECO:0007669"/>
    <property type="project" value="TreeGrafter"/>
</dbReference>
<evidence type="ECO:0000256" key="4">
    <source>
        <dbReference type="ARBA" id="ARBA00022989"/>
    </source>
</evidence>
<dbReference type="PANTHER" id="PTHR38459:SF1">
    <property type="entry name" value="PROPHAGE BACTOPRENOL-LINKED GLUCOSE TRANSLOCASE HOMOLOG"/>
    <property type="match status" value="1"/>
</dbReference>
<keyword evidence="3 6" id="KW-0812">Transmembrane</keyword>
<evidence type="ECO:0000256" key="2">
    <source>
        <dbReference type="ARBA" id="ARBA00009399"/>
    </source>
</evidence>
<evidence type="ECO:0000313" key="8">
    <source>
        <dbReference type="EMBL" id="PIU99179.1"/>
    </source>
</evidence>
<name>A0A2M7B7X5_9BACT</name>
<comment type="caution">
    <text evidence="8">The sequence shown here is derived from an EMBL/GenBank/DDBJ whole genome shotgun (WGS) entry which is preliminary data.</text>
</comment>
<dbReference type="PANTHER" id="PTHR38459">
    <property type="entry name" value="PROPHAGE BACTOPRENOL-LINKED GLUCOSE TRANSLOCASE HOMOLOG"/>
    <property type="match status" value="1"/>
</dbReference>
<feature type="transmembrane region" description="Helical" evidence="6">
    <location>
        <begin position="84"/>
        <end position="105"/>
    </location>
</feature>
<evidence type="ECO:0000256" key="6">
    <source>
        <dbReference type="SAM" id="Phobius"/>
    </source>
</evidence>
<proteinExistence type="inferred from homology"/>
<evidence type="ECO:0000256" key="3">
    <source>
        <dbReference type="ARBA" id="ARBA00022692"/>
    </source>
</evidence>
<dbReference type="InterPro" id="IPR051401">
    <property type="entry name" value="GtrA_CellWall_Glycosyl"/>
</dbReference>
<evidence type="ECO:0000259" key="7">
    <source>
        <dbReference type="Pfam" id="PF04138"/>
    </source>
</evidence>
<dbReference type="Proteomes" id="UP000230131">
    <property type="component" value="Unassembled WGS sequence"/>
</dbReference>
<evidence type="ECO:0000313" key="9">
    <source>
        <dbReference type="Proteomes" id="UP000230131"/>
    </source>
</evidence>
<gene>
    <name evidence="8" type="ORF">COS59_01145</name>
</gene>